<dbReference type="GO" id="GO:0051287">
    <property type="term" value="F:NAD binding"/>
    <property type="evidence" value="ECO:0007669"/>
    <property type="project" value="InterPro"/>
</dbReference>
<proteinExistence type="predicted"/>
<dbReference type="InterPro" id="IPR005255">
    <property type="entry name" value="PdxA_fam"/>
</dbReference>
<dbReference type="PANTHER" id="PTHR30004">
    <property type="entry name" value="4-HYDROXYTHREONINE-4-PHOSPHATE DEHYDROGENASE"/>
    <property type="match status" value="1"/>
</dbReference>
<reference evidence="5 6" key="1">
    <citation type="submission" date="2015-01" db="EMBL/GenBank/DDBJ databases">
        <title>Comparative genomics of non-oral Prevotella species.</title>
        <authorList>
            <person name="Accetto T."/>
            <person name="Nograsek B."/>
            <person name="Avgustin G."/>
        </authorList>
    </citation>
    <scope>NUCLEOTIDE SEQUENCE [LARGE SCALE GENOMIC DNA]</scope>
    <source>
        <strain evidence="5 6">P5-119</strain>
    </source>
</reference>
<evidence type="ECO:0000313" key="5">
    <source>
        <dbReference type="EMBL" id="KIP62886.1"/>
    </source>
</evidence>
<dbReference type="RefSeq" id="WP_022317646.1">
    <property type="nucleotide sequence ID" value="NZ_JXQK01000050.1"/>
</dbReference>
<evidence type="ECO:0000256" key="2">
    <source>
        <dbReference type="ARBA" id="ARBA00023002"/>
    </source>
</evidence>
<dbReference type="SUPFAM" id="SSF53659">
    <property type="entry name" value="Isocitrate/Isopropylmalate dehydrogenase-like"/>
    <property type="match status" value="1"/>
</dbReference>
<evidence type="ECO:0000313" key="6">
    <source>
        <dbReference type="Proteomes" id="UP000032046"/>
    </source>
</evidence>
<evidence type="ECO:0000256" key="3">
    <source>
        <dbReference type="ARBA" id="ARBA00023027"/>
    </source>
</evidence>
<dbReference type="AlphaFoldDB" id="A0A0D0IUR8"/>
<dbReference type="Gene3D" id="3.40.718.10">
    <property type="entry name" value="Isopropylmalate Dehydrogenase"/>
    <property type="match status" value="1"/>
</dbReference>
<accession>A0A0D0IUR8</accession>
<dbReference type="GO" id="GO:0016491">
    <property type="term" value="F:oxidoreductase activity"/>
    <property type="evidence" value="ECO:0007669"/>
    <property type="project" value="UniProtKB-KW"/>
</dbReference>
<keyword evidence="1" id="KW-0479">Metal-binding</keyword>
<dbReference type="GO" id="GO:0046872">
    <property type="term" value="F:metal ion binding"/>
    <property type="evidence" value="ECO:0007669"/>
    <property type="project" value="UniProtKB-KW"/>
</dbReference>
<dbReference type="NCBIfam" id="TIGR00557">
    <property type="entry name" value="pdxA"/>
    <property type="match status" value="1"/>
</dbReference>
<evidence type="ECO:0000256" key="1">
    <source>
        <dbReference type="ARBA" id="ARBA00022723"/>
    </source>
</evidence>
<dbReference type="Pfam" id="PF04166">
    <property type="entry name" value="PdxA"/>
    <property type="match status" value="1"/>
</dbReference>
<feature type="region of interest" description="Disordered" evidence="4">
    <location>
        <begin position="351"/>
        <end position="371"/>
    </location>
</feature>
<sequence length="371" mass="40279">MEDRKIRVAITHGDTNGIGYEVIFKTFAEPTMLELCTPIIYGSPKVAAYHRNALGIQANFTIINKVEDAVDGKVNLLTAFDEDVKVDMGMPTKEAGMAALKALDRAMEGFAGGGYDVLVTAPINKNDIQGEGFHFCGHTEYIEEKVGEGQKALMILAGRQLRVALVTTHLPIKDIAQAITKEAIVEKCTIFNKALKRDFNVSAPRIAVLSLNPHAGDGGVIGTEEETVIKPAIEELSDAGIDVFGPFAADGFFGHGTYTAFDGVLAMYHDQGLAPFKTIVGDEGVNITAGLPIVRTSPDHGTAYEIAGKGVADEASFRQAVYDAIDIFRNRINYDEPLQDPLKKLYHERRDDSEKVRFAVPKQKPKAPAAE</sequence>
<protein>
    <submittedName>
        <fullName evidence="5">4-hydroxythreonine-4-phosphate dehydrogenase</fullName>
    </submittedName>
</protein>
<keyword evidence="3" id="KW-0520">NAD</keyword>
<evidence type="ECO:0000256" key="4">
    <source>
        <dbReference type="SAM" id="MobiDB-lite"/>
    </source>
</evidence>
<comment type="caution">
    <text evidence="5">The sequence shown here is derived from an EMBL/GenBank/DDBJ whole genome shotgun (WGS) entry which is preliminary data.</text>
</comment>
<dbReference type="EMBL" id="JXQK01000050">
    <property type="protein sequence ID" value="KIP62886.1"/>
    <property type="molecule type" value="Genomic_DNA"/>
</dbReference>
<dbReference type="PANTHER" id="PTHR30004:SF6">
    <property type="entry name" value="D-THREONATE 4-PHOSPHATE DEHYDROGENASE"/>
    <property type="match status" value="1"/>
</dbReference>
<organism evidence="5 6">
    <name type="scientific">Prevotella pectinovora</name>
    <dbReference type="NCBI Taxonomy" id="1602169"/>
    <lineage>
        <taxon>Bacteria</taxon>
        <taxon>Pseudomonadati</taxon>
        <taxon>Bacteroidota</taxon>
        <taxon>Bacteroidia</taxon>
        <taxon>Bacteroidales</taxon>
        <taxon>Prevotellaceae</taxon>
        <taxon>Prevotella</taxon>
    </lineage>
</organism>
<keyword evidence="2" id="KW-0560">Oxidoreductase</keyword>
<dbReference type="Proteomes" id="UP000032046">
    <property type="component" value="Unassembled WGS sequence"/>
</dbReference>
<keyword evidence="6" id="KW-1185">Reference proteome</keyword>
<gene>
    <name evidence="5" type="ORF">ST44_05410</name>
</gene>
<dbReference type="STRING" id="1602171.ST44_05410"/>
<name>A0A0D0IUR8_9BACT</name>